<keyword evidence="8" id="KW-1185">Reference proteome</keyword>
<reference evidence="7 8" key="1">
    <citation type="submission" date="2019-07" db="EMBL/GenBank/DDBJ databases">
        <title>Description of 53C-WASEF.</title>
        <authorList>
            <person name="Pitt A."/>
            <person name="Hahn M.W."/>
        </authorList>
    </citation>
    <scope>NUCLEOTIDE SEQUENCE [LARGE SCALE GENOMIC DNA]</scope>
    <source>
        <strain evidence="7 8">53C-WASEF</strain>
    </source>
</reference>
<dbReference type="OrthoDB" id="137511at2"/>
<feature type="domain" description="Solute-binding protein family 5" evidence="6">
    <location>
        <begin position="78"/>
        <end position="458"/>
    </location>
</feature>
<dbReference type="GO" id="GO:1904680">
    <property type="term" value="F:peptide transmembrane transporter activity"/>
    <property type="evidence" value="ECO:0007669"/>
    <property type="project" value="TreeGrafter"/>
</dbReference>
<dbReference type="PANTHER" id="PTHR30290:SF10">
    <property type="entry name" value="PERIPLASMIC OLIGOPEPTIDE-BINDING PROTEIN-RELATED"/>
    <property type="match status" value="1"/>
</dbReference>
<dbReference type="Gene3D" id="3.40.190.10">
    <property type="entry name" value="Periplasmic binding protein-like II"/>
    <property type="match status" value="1"/>
</dbReference>
<dbReference type="FunFam" id="3.90.76.10:FF:000001">
    <property type="entry name" value="Oligopeptide ABC transporter substrate-binding protein"/>
    <property type="match status" value="1"/>
</dbReference>
<sequence>MTRRFLPVAAALLLLTSSACKRAETRVTAGDRTQTLHLGNLSEPSDLDPQLITSITDAQVSIGLMEGLTAMDPKDAHPVPGVAESWEVSADNLTWTFHLRANARWSNGDPVTARDFAYSIQRILSPNLASEYASILYSLRGAEAYNTGKLTDFSQVGVRVIDDHTLALTLHTPVAYLPSLVMHQSWHPVHKATIEKFGRMDERGTRWTRPGNFVGNGPFTLDAWEPNQVLRLVKSETYWDRDAVRLKAVNFYPIEDRATEEASFRAGQLHVTATIPPDKIATYKRDQPQLLRQEATFASYFLTYNTTKAPLNDVRVRRALALVIDRAALCEKVLLGGRTPAYTFTPPGIAGYEATPGFKEDIAEAKRLLADAGFPDGKGFPRLELLTAKGGSSQMPEAMQQMWKTHLGIDIAIVLQEGRVFFDSLRTHSFDIAPAGWVGDYLDPTSFLDVFRTGGGNNHTGWSSAAYDRLLAEALKAGDNAVRYPLYHQAEQLLINDMPIAPLVYGRRNYLASPSVRGWEPNVLDLHPLKGVYLVP</sequence>
<keyword evidence="4 5" id="KW-0732">Signal</keyword>
<proteinExistence type="inferred from homology"/>
<protein>
    <submittedName>
        <fullName evidence="7">Peptide ABC transporter substrate-binding protein</fullName>
    </submittedName>
</protein>
<evidence type="ECO:0000313" key="7">
    <source>
        <dbReference type="EMBL" id="TSJ77098.1"/>
    </source>
</evidence>
<comment type="subcellular location">
    <subcellularLocation>
        <location evidence="1">Cell envelope</location>
    </subcellularLocation>
</comment>
<dbReference type="PIRSF" id="PIRSF002741">
    <property type="entry name" value="MppA"/>
    <property type="match status" value="1"/>
</dbReference>
<gene>
    <name evidence="7" type="ORF">FPL22_13425</name>
</gene>
<dbReference type="SUPFAM" id="SSF53850">
    <property type="entry name" value="Periplasmic binding protein-like II"/>
    <property type="match status" value="1"/>
</dbReference>
<dbReference type="InterPro" id="IPR030678">
    <property type="entry name" value="Peptide/Ni-bd"/>
</dbReference>
<evidence type="ECO:0000256" key="4">
    <source>
        <dbReference type="ARBA" id="ARBA00022729"/>
    </source>
</evidence>
<dbReference type="AlphaFoldDB" id="A0A556QKE1"/>
<comment type="caution">
    <text evidence="7">The sequence shown here is derived from an EMBL/GenBank/DDBJ whole genome shotgun (WGS) entry which is preliminary data.</text>
</comment>
<dbReference type="Gene3D" id="3.90.76.10">
    <property type="entry name" value="Dipeptide-binding Protein, Domain 1"/>
    <property type="match status" value="1"/>
</dbReference>
<evidence type="ECO:0000256" key="5">
    <source>
        <dbReference type="SAM" id="SignalP"/>
    </source>
</evidence>
<dbReference type="GO" id="GO:0030288">
    <property type="term" value="C:outer membrane-bounded periplasmic space"/>
    <property type="evidence" value="ECO:0007669"/>
    <property type="project" value="UniProtKB-ARBA"/>
</dbReference>
<evidence type="ECO:0000313" key="8">
    <source>
        <dbReference type="Proteomes" id="UP000315648"/>
    </source>
</evidence>
<evidence type="ECO:0000256" key="2">
    <source>
        <dbReference type="ARBA" id="ARBA00005695"/>
    </source>
</evidence>
<evidence type="ECO:0000256" key="1">
    <source>
        <dbReference type="ARBA" id="ARBA00004196"/>
    </source>
</evidence>
<evidence type="ECO:0000259" key="6">
    <source>
        <dbReference type="Pfam" id="PF00496"/>
    </source>
</evidence>
<comment type="similarity">
    <text evidence="2">Belongs to the bacterial solute-binding protein 5 family.</text>
</comment>
<dbReference type="Pfam" id="PF00496">
    <property type="entry name" value="SBP_bac_5"/>
    <property type="match status" value="1"/>
</dbReference>
<dbReference type="EMBL" id="VMBG01000002">
    <property type="protein sequence ID" value="TSJ77098.1"/>
    <property type="molecule type" value="Genomic_DNA"/>
</dbReference>
<dbReference type="GO" id="GO:0043190">
    <property type="term" value="C:ATP-binding cassette (ABC) transporter complex"/>
    <property type="evidence" value="ECO:0007669"/>
    <property type="project" value="InterPro"/>
</dbReference>
<feature type="signal peptide" evidence="5">
    <location>
        <begin position="1"/>
        <end position="22"/>
    </location>
</feature>
<organism evidence="7 8">
    <name type="scientific">Rariglobus hedericola</name>
    <dbReference type="NCBI Taxonomy" id="2597822"/>
    <lineage>
        <taxon>Bacteria</taxon>
        <taxon>Pseudomonadati</taxon>
        <taxon>Verrucomicrobiota</taxon>
        <taxon>Opitutia</taxon>
        <taxon>Opitutales</taxon>
        <taxon>Opitutaceae</taxon>
        <taxon>Rariglobus</taxon>
    </lineage>
</organism>
<accession>A0A556QKE1</accession>
<dbReference type="GO" id="GO:0015833">
    <property type="term" value="P:peptide transport"/>
    <property type="evidence" value="ECO:0007669"/>
    <property type="project" value="TreeGrafter"/>
</dbReference>
<dbReference type="Proteomes" id="UP000315648">
    <property type="component" value="Unassembled WGS sequence"/>
</dbReference>
<dbReference type="CDD" id="cd08504">
    <property type="entry name" value="PBP2_OppA"/>
    <property type="match status" value="1"/>
</dbReference>
<dbReference type="Gene3D" id="3.10.105.10">
    <property type="entry name" value="Dipeptide-binding Protein, Domain 3"/>
    <property type="match status" value="1"/>
</dbReference>
<feature type="chain" id="PRO_5021740561" evidence="5">
    <location>
        <begin position="23"/>
        <end position="536"/>
    </location>
</feature>
<dbReference type="PROSITE" id="PS51257">
    <property type="entry name" value="PROKAR_LIPOPROTEIN"/>
    <property type="match status" value="1"/>
</dbReference>
<dbReference type="InterPro" id="IPR039424">
    <property type="entry name" value="SBP_5"/>
</dbReference>
<name>A0A556QKE1_9BACT</name>
<keyword evidence="3" id="KW-0813">Transport</keyword>
<evidence type="ECO:0000256" key="3">
    <source>
        <dbReference type="ARBA" id="ARBA00022448"/>
    </source>
</evidence>
<dbReference type="PANTHER" id="PTHR30290">
    <property type="entry name" value="PERIPLASMIC BINDING COMPONENT OF ABC TRANSPORTER"/>
    <property type="match status" value="1"/>
</dbReference>
<dbReference type="RefSeq" id="WP_144230919.1">
    <property type="nucleotide sequence ID" value="NZ_CBCRVV010000011.1"/>
</dbReference>
<dbReference type="InterPro" id="IPR000914">
    <property type="entry name" value="SBP_5_dom"/>
</dbReference>